<dbReference type="GO" id="GO:0051276">
    <property type="term" value="P:chromosome organization"/>
    <property type="evidence" value="ECO:0007669"/>
    <property type="project" value="InterPro"/>
</dbReference>
<gene>
    <name evidence="2" type="ORF">MM415B02748_0011</name>
</gene>
<name>A0A6M3L4U4_9ZZZZ</name>
<evidence type="ECO:0000313" key="2">
    <source>
        <dbReference type="EMBL" id="QJA88514.1"/>
    </source>
</evidence>
<dbReference type="Gene3D" id="1.10.10.1400">
    <property type="entry name" value="Terminase, small subunit, N-terminal DNA-binding domain, HTH motif"/>
    <property type="match status" value="1"/>
</dbReference>
<reference evidence="2" key="1">
    <citation type="submission" date="2020-03" db="EMBL/GenBank/DDBJ databases">
        <title>The deep terrestrial virosphere.</title>
        <authorList>
            <person name="Holmfeldt K."/>
            <person name="Nilsson E."/>
            <person name="Simone D."/>
            <person name="Lopez-Fernandez M."/>
            <person name="Wu X."/>
            <person name="de Brujin I."/>
            <person name="Lundin D."/>
            <person name="Andersson A."/>
            <person name="Bertilsson S."/>
            <person name="Dopson M."/>
        </authorList>
    </citation>
    <scope>NUCLEOTIDE SEQUENCE</scope>
    <source>
        <strain evidence="2">MM415B02748</strain>
    </source>
</reference>
<proteinExistence type="predicted"/>
<evidence type="ECO:0000256" key="1">
    <source>
        <dbReference type="SAM" id="MobiDB-lite"/>
    </source>
</evidence>
<feature type="region of interest" description="Disordered" evidence="1">
    <location>
        <begin position="1"/>
        <end position="20"/>
    </location>
</feature>
<dbReference type="AlphaFoldDB" id="A0A6M3L4U4"/>
<dbReference type="InterPro" id="IPR038713">
    <property type="entry name" value="Terminase_Gp1_N_sf"/>
</dbReference>
<dbReference type="EMBL" id="MT142784">
    <property type="protein sequence ID" value="QJA88514.1"/>
    <property type="molecule type" value="Genomic_DNA"/>
</dbReference>
<protein>
    <submittedName>
        <fullName evidence="2">Putative terminase</fullName>
    </submittedName>
</protein>
<dbReference type="Pfam" id="PF03592">
    <property type="entry name" value="Terminase_2"/>
    <property type="match status" value="1"/>
</dbReference>
<sequence>MIPRRKDNGNGKIRRRDQIPADSIPNDIYDRLDPEEIAKELFDMKPNRMSPPRWHWLIAFVDEYLKDKVPNAEYAYIRAGGQTKNAKTAGNNLLKMPIVQLLVSKRQLERRQRLNYNLDRVMEELAALAFFNPQDLYNAQGNFIPIHQLPREVAAAISSVKAMVKKNDDGDTDTRTLEFRHWNKNQALELFLRHYGALNDKVQIDVNERRTVTVRVQVEQLKEAYSDDELEQLHRLVAKIPQITAPGTDTQVVGLAGSIRGGNGNGGKAAQEIH</sequence>
<accession>A0A6M3L4U4</accession>
<organism evidence="2">
    <name type="scientific">viral metagenome</name>
    <dbReference type="NCBI Taxonomy" id="1070528"/>
    <lineage>
        <taxon>unclassified sequences</taxon>
        <taxon>metagenomes</taxon>
        <taxon>organismal metagenomes</taxon>
    </lineage>
</organism>
<dbReference type="InterPro" id="IPR005335">
    <property type="entry name" value="Terminase_ssu"/>
</dbReference>